<dbReference type="Gene3D" id="1.10.630.10">
    <property type="entry name" value="Cytochrome P450"/>
    <property type="match status" value="1"/>
</dbReference>
<evidence type="ECO:0000259" key="7">
    <source>
        <dbReference type="PROSITE" id="PS51387"/>
    </source>
</evidence>
<dbReference type="InterPro" id="IPR016166">
    <property type="entry name" value="FAD-bd_PCMH"/>
</dbReference>
<dbReference type="InterPro" id="IPR036318">
    <property type="entry name" value="FAD-bd_PCMH-like_sf"/>
</dbReference>
<dbReference type="GO" id="GO:0005506">
    <property type="term" value="F:iron ion binding"/>
    <property type="evidence" value="ECO:0007669"/>
    <property type="project" value="InterPro"/>
</dbReference>
<dbReference type="InterPro" id="IPR006094">
    <property type="entry name" value="Oxid_FAD_bind_N"/>
</dbReference>
<comment type="similarity">
    <text evidence="1">Belongs to the oxygen-dependent FAD-linked oxidoreductase family.</text>
</comment>
<dbReference type="Gene3D" id="3.30.465.10">
    <property type="match status" value="1"/>
</dbReference>
<comment type="similarity">
    <text evidence="2">Belongs to the cytochrome P450 family.</text>
</comment>
<keyword evidence="3" id="KW-0285">Flavoprotein</keyword>
<name>L8FX91_PSED2</name>
<dbReference type="VEuPathDB" id="FungiDB:GMDG_07140"/>
<keyword evidence="6" id="KW-0732">Signal</keyword>
<dbReference type="HOGENOM" id="CLU_329028_0_0_1"/>
<evidence type="ECO:0000256" key="5">
    <source>
        <dbReference type="ARBA" id="ARBA00023002"/>
    </source>
</evidence>
<feature type="non-terminal residue" evidence="8">
    <location>
        <position position="720"/>
    </location>
</feature>
<dbReference type="InterPro" id="IPR036396">
    <property type="entry name" value="Cyt_P450_sf"/>
</dbReference>
<dbReference type="EMBL" id="GL573369">
    <property type="protein sequence ID" value="ELR05098.1"/>
    <property type="molecule type" value="Genomic_DNA"/>
</dbReference>
<dbReference type="Proteomes" id="UP000011064">
    <property type="component" value="Unassembled WGS sequence"/>
</dbReference>
<dbReference type="SUPFAM" id="SSF48264">
    <property type="entry name" value="Cytochrome P450"/>
    <property type="match status" value="1"/>
</dbReference>
<dbReference type="InterPro" id="IPR002397">
    <property type="entry name" value="Cyt_P450_B"/>
</dbReference>
<dbReference type="InParanoid" id="L8FX91"/>
<keyword evidence="4" id="KW-0274">FAD</keyword>
<gene>
    <name evidence="8" type="ORF">GMDG_07140</name>
</gene>
<evidence type="ECO:0000256" key="4">
    <source>
        <dbReference type="ARBA" id="ARBA00022827"/>
    </source>
</evidence>
<dbReference type="GO" id="GO:0071949">
    <property type="term" value="F:FAD binding"/>
    <property type="evidence" value="ECO:0007669"/>
    <property type="project" value="InterPro"/>
</dbReference>
<dbReference type="GO" id="GO:0016705">
    <property type="term" value="F:oxidoreductase activity, acting on paired donors, with incorporation or reduction of molecular oxygen"/>
    <property type="evidence" value="ECO:0007669"/>
    <property type="project" value="InterPro"/>
</dbReference>
<accession>L8FX91</accession>
<evidence type="ECO:0000256" key="6">
    <source>
        <dbReference type="SAM" id="SignalP"/>
    </source>
</evidence>
<dbReference type="PRINTS" id="PR00359">
    <property type="entry name" value="BP450"/>
</dbReference>
<dbReference type="STRING" id="658429.L8FX91"/>
<feature type="chain" id="PRO_5003989620" description="FAD-binding PCMH-type domain-containing protein" evidence="6">
    <location>
        <begin position="22"/>
        <end position="720"/>
    </location>
</feature>
<evidence type="ECO:0000313" key="9">
    <source>
        <dbReference type="Proteomes" id="UP000011064"/>
    </source>
</evidence>
<dbReference type="OrthoDB" id="2151789at2759"/>
<keyword evidence="9" id="KW-1185">Reference proteome</keyword>
<feature type="domain" description="FAD-binding PCMH-type" evidence="7">
    <location>
        <begin position="55"/>
        <end position="226"/>
    </location>
</feature>
<protein>
    <recommendedName>
        <fullName evidence="7">FAD-binding PCMH-type domain-containing protein</fullName>
    </recommendedName>
</protein>
<dbReference type="PANTHER" id="PTHR42973:SF13">
    <property type="entry name" value="FAD-BINDING PCMH-TYPE DOMAIN-CONTAINING PROTEIN"/>
    <property type="match status" value="1"/>
</dbReference>
<organism evidence="8 9">
    <name type="scientific">Pseudogymnoascus destructans (strain ATCC MYA-4855 / 20631-21)</name>
    <name type="common">Bat white-nose syndrome fungus</name>
    <name type="synonym">Geomyces destructans</name>
    <dbReference type="NCBI Taxonomy" id="658429"/>
    <lineage>
        <taxon>Eukaryota</taxon>
        <taxon>Fungi</taxon>
        <taxon>Dikarya</taxon>
        <taxon>Ascomycota</taxon>
        <taxon>Pezizomycotina</taxon>
        <taxon>Leotiomycetes</taxon>
        <taxon>Thelebolales</taxon>
        <taxon>Thelebolaceae</taxon>
        <taxon>Pseudogymnoascus</taxon>
    </lineage>
</organism>
<dbReference type="PROSITE" id="PS51387">
    <property type="entry name" value="FAD_PCMH"/>
    <property type="match status" value="1"/>
</dbReference>
<evidence type="ECO:0000256" key="3">
    <source>
        <dbReference type="ARBA" id="ARBA00022630"/>
    </source>
</evidence>
<evidence type="ECO:0000313" key="8">
    <source>
        <dbReference type="EMBL" id="ELR05098.1"/>
    </source>
</evidence>
<dbReference type="InterPro" id="IPR050416">
    <property type="entry name" value="FAD-linked_Oxidoreductase"/>
</dbReference>
<proteinExistence type="inferred from homology"/>
<dbReference type="GO" id="GO:0004497">
    <property type="term" value="F:monooxygenase activity"/>
    <property type="evidence" value="ECO:0007669"/>
    <property type="project" value="InterPro"/>
</dbReference>
<dbReference type="GO" id="GO:0020037">
    <property type="term" value="F:heme binding"/>
    <property type="evidence" value="ECO:0007669"/>
    <property type="project" value="InterPro"/>
</dbReference>
<feature type="signal peptide" evidence="6">
    <location>
        <begin position="1"/>
        <end position="21"/>
    </location>
</feature>
<sequence length="720" mass="79346">MRSSTSFAAAIGILAAAPALADICQTLQASGRNVDKPFTLAYETEQKNYWSTACASLRPRCMLSPNSTQEVADIVAALHKTNDQFAVKSGGHMPNNGFASIANGILISTRNLDQVVYDPDTRNVVVGPGLKWEEIVKGIEETGRTVVGGRIGAVGVGGYLLGGGLSFLSAQYGWGANNVVNYEIVLANATIVNANATSNQDLFASLKGGGNNFGIVTAFTIKTHPQAHKIWGGNYIIDARKTDQVLAAIRDFTEYNLDDKAAIIATSERSTLLNTWILFLFYDGLEPPAGVFDNFTHIGPILKTTKTRSYLELVKFNDQFILKGQRYVIATETTPLPNKTEGAVVMRSIYDHWTDVTKSIILEPGLLSSIAFQPMPRSITSKAKALGGDLMDFETTHDYIVMELDFSYLFASSDTAVDAATQNLYNGMRNIVDQHVENGRLPDIYRPLFMNDAYFREDYWGRLRTAEKARVFPFSRPRGAEPAEEYAILRANEPVSKVELLDGSHAWLVVKHKDICSVLTDQRLSKQRNRPDFPELDQGGKEAAKRKPTFVDMDKPDHMKQRGMIEDIFSREAIERMRPSIQNTVDTLLDDLIKDGCRNPVDVVEKLALPVASYTIYGILGAPFEDLKFLTQQAAIRSNGSATATAASQANQDLLDYIGKLVDMRVSEPNGDLISKIVTERIILTNILLLARDGPHPARQMAFLMLVAGNATMVNMINLD</sequence>
<dbReference type="Pfam" id="PF01565">
    <property type="entry name" value="FAD_binding_4"/>
    <property type="match status" value="1"/>
</dbReference>
<evidence type="ECO:0000256" key="1">
    <source>
        <dbReference type="ARBA" id="ARBA00005466"/>
    </source>
</evidence>
<evidence type="ECO:0000256" key="2">
    <source>
        <dbReference type="ARBA" id="ARBA00010617"/>
    </source>
</evidence>
<reference evidence="9" key="1">
    <citation type="submission" date="2010-09" db="EMBL/GenBank/DDBJ databases">
        <title>The genome sequence of Geomyces destructans 20631-21.</title>
        <authorList>
            <consortium name="The Broad Institute Genome Sequencing Platform"/>
            <person name="Cuomo C.A."/>
            <person name="Blehert D.S."/>
            <person name="Lorch J.M."/>
            <person name="Young S.K."/>
            <person name="Zeng Q."/>
            <person name="Gargeya S."/>
            <person name="Fitzgerald M."/>
            <person name="Haas B."/>
            <person name="Abouelleil A."/>
            <person name="Alvarado L."/>
            <person name="Arachchi H.M."/>
            <person name="Berlin A."/>
            <person name="Brown A."/>
            <person name="Chapman S.B."/>
            <person name="Chen Z."/>
            <person name="Dunbar C."/>
            <person name="Freedman E."/>
            <person name="Gearin G."/>
            <person name="Gellesch M."/>
            <person name="Goldberg J."/>
            <person name="Griggs A."/>
            <person name="Gujja S."/>
            <person name="Heiman D."/>
            <person name="Howarth C."/>
            <person name="Larson L."/>
            <person name="Lui A."/>
            <person name="MacDonald P.J.P."/>
            <person name="Montmayeur A."/>
            <person name="Murphy C."/>
            <person name="Neiman D."/>
            <person name="Pearson M."/>
            <person name="Priest M."/>
            <person name="Roberts A."/>
            <person name="Saif S."/>
            <person name="Shea T."/>
            <person name="Shenoy N."/>
            <person name="Sisk P."/>
            <person name="Stolte C."/>
            <person name="Sykes S."/>
            <person name="Wortman J."/>
            <person name="Nusbaum C."/>
            <person name="Birren B."/>
        </authorList>
    </citation>
    <scope>NUCLEOTIDE SEQUENCE [LARGE SCALE GENOMIC DNA]</scope>
    <source>
        <strain evidence="9">ATCC MYA-4855 / 20631-21</strain>
    </source>
</reference>
<keyword evidence="5" id="KW-0560">Oxidoreductase</keyword>
<dbReference type="InterPro" id="IPR016169">
    <property type="entry name" value="FAD-bd_PCMH_sub2"/>
</dbReference>
<dbReference type="AlphaFoldDB" id="L8FX91"/>
<dbReference type="PANTHER" id="PTHR42973">
    <property type="entry name" value="BINDING OXIDOREDUCTASE, PUTATIVE (AFU_ORTHOLOGUE AFUA_1G17690)-RELATED"/>
    <property type="match status" value="1"/>
</dbReference>
<dbReference type="SUPFAM" id="SSF56176">
    <property type="entry name" value="FAD-binding/transporter-associated domain-like"/>
    <property type="match status" value="1"/>
</dbReference>